<accession>A0A7J5B2N8</accession>
<dbReference type="EMBL" id="WBJX01000002">
    <property type="protein sequence ID" value="KAB1638138.1"/>
    <property type="molecule type" value="Genomic_DNA"/>
</dbReference>
<comment type="similarity">
    <text evidence="1">Belongs to the ATP-dependent AMP-binding enzyme family.</text>
</comment>
<dbReference type="InterPro" id="IPR042099">
    <property type="entry name" value="ANL_N_sf"/>
</dbReference>
<evidence type="ECO:0000259" key="6">
    <source>
        <dbReference type="Pfam" id="PF00501"/>
    </source>
</evidence>
<evidence type="ECO:0000256" key="1">
    <source>
        <dbReference type="ARBA" id="ARBA00006432"/>
    </source>
</evidence>
<dbReference type="GO" id="GO:0004467">
    <property type="term" value="F:long-chain fatty acid-CoA ligase activity"/>
    <property type="evidence" value="ECO:0007669"/>
    <property type="project" value="TreeGrafter"/>
</dbReference>
<dbReference type="PROSITE" id="PS00455">
    <property type="entry name" value="AMP_BINDING"/>
    <property type="match status" value="1"/>
</dbReference>
<evidence type="ECO:0000256" key="5">
    <source>
        <dbReference type="ARBA" id="ARBA00032875"/>
    </source>
</evidence>
<keyword evidence="8" id="KW-1185">Reference proteome</keyword>
<keyword evidence="4" id="KW-0443">Lipid metabolism</keyword>
<evidence type="ECO:0000256" key="2">
    <source>
        <dbReference type="ARBA" id="ARBA00022598"/>
    </source>
</evidence>
<evidence type="ECO:0000256" key="4">
    <source>
        <dbReference type="ARBA" id="ARBA00023098"/>
    </source>
</evidence>
<dbReference type="OrthoDB" id="9803968at2"/>
<name>A0A7J5B2N8_9MICO</name>
<dbReference type="GO" id="GO:0016020">
    <property type="term" value="C:membrane"/>
    <property type="evidence" value="ECO:0007669"/>
    <property type="project" value="TreeGrafter"/>
</dbReference>
<protein>
    <recommendedName>
        <fullName evidence="5">Acyl-CoA synthetase</fullName>
    </recommendedName>
</protein>
<dbReference type="Pfam" id="PF00501">
    <property type="entry name" value="AMP-binding"/>
    <property type="match status" value="1"/>
</dbReference>
<dbReference type="Pfam" id="PF23562">
    <property type="entry name" value="AMP-binding_C_3"/>
    <property type="match status" value="1"/>
</dbReference>
<dbReference type="CDD" id="cd05907">
    <property type="entry name" value="VL_LC_FACS_like"/>
    <property type="match status" value="1"/>
</dbReference>
<keyword evidence="2 7" id="KW-0436">Ligase</keyword>
<gene>
    <name evidence="7" type="ORF">F8O03_06930</name>
</gene>
<dbReference type="AlphaFoldDB" id="A0A7J5B2N8"/>
<dbReference type="InterPro" id="IPR000873">
    <property type="entry name" value="AMP-dep_synth/lig_dom"/>
</dbReference>
<evidence type="ECO:0000313" key="7">
    <source>
        <dbReference type="EMBL" id="KAB1638138.1"/>
    </source>
</evidence>
<dbReference type="SUPFAM" id="SSF56801">
    <property type="entry name" value="Acetyl-CoA synthetase-like"/>
    <property type="match status" value="1"/>
</dbReference>
<dbReference type="PANTHER" id="PTHR43272:SF32">
    <property type="entry name" value="AMP-DEPENDENT SYNTHETASE_LIGASE DOMAIN-CONTAINING PROTEIN"/>
    <property type="match status" value="1"/>
</dbReference>
<dbReference type="Proteomes" id="UP000490386">
    <property type="component" value="Unassembled WGS sequence"/>
</dbReference>
<reference evidence="7 8" key="1">
    <citation type="submission" date="2019-09" db="EMBL/GenBank/DDBJ databases">
        <title>Phylogeny of genus Pseudoclavibacter and closely related genus.</title>
        <authorList>
            <person name="Li Y."/>
        </authorList>
    </citation>
    <scope>NUCLEOTIDE SEQUENCE [LARGE SCALE GENOMIC DNA]</scope>
    <source>
        <strain evidence="7 8">THG-MD12</strain>
    </source>
</reference>
<organism evidence="7 8">
    <name type="scientific">Pseudoclavibacter terrae</name>
    <dbReference type="NCBI Taxonomy" id="1530195"/>
    <lineage>
        <taxon>Bacteria</taxon>
        <taxon>Bacillati</taxon>
        <taxon>Actinomycetota</taxon>
        <taxon>Actinomycetes</taxon>
        <taxon>Micrococcales</taxon>
        <taxon>Microbacteriaceae</taxon>
        <taxon>Pseudoclavibacter</taxon>
    </lineage>
</organism>
<dbReference type="InterPro" id="IPR020845">
    <property type="entry name" value="AMP-binding_CS"/>
</dbReference>
<proteinExistence type="inferred from homology"/>
<dbReference type="PANTHER" id="PTHR43272">
    <property type="entry name" value="LONG-CHAIN-FATTY-ACID--COA LIGASE"/>
    <property type="match status" value="1"/>
</dbReference>
<evidence type="ECO:0000256" key="3">
    <source>
        <dbReference type="ARBA" id="ARBA00022832"/>
    </source>
</evidence>
<evidence type="ECO:0000313" key="8">
    <source>
        <dbReference type="Proteomes" id="UP000490386"/>
    </source>
</evidence>
<dbReference type="RefSeq" id="WP_151423236.1">
    <property type="nucleotide sequence ID" value="NZ_WBJX01000002.1"/>
</dbReference>
<feature type="domain" description="AMP-dependent synthetase/ligase" evidence="6">
    <location>
        <begin position="32"/>
        <end position="445"/>
    </location>
</feature>
<comment type="caution">
    <text evidence="7">The sequence shown here is derived from an EMBL/GenBank/DDBJ whole genome shotgun (WGS) entry which is preliminary data.</text>
</comment>
<sequence>MLESTTPLLVGPETIGAAGTYRNVTDLLVRRLESAPDHAAFDVPIEPAAPSGAWRQVSTREYTDTVRAVAKGLVALGVRPGDSIAIMAPTRYEWAVADLAVWFAGAVVVPIYETSAPTQVSAIIHDARVVLAFGGSTQHVQLLEAPLSERGSDALGVWSLDAASGQGEGRDLERLAALGAGVADEALEERRLLAAPDSPATIVYTSGTTGEPKGAVLTHENFLGQVLNIAAAYGEVVHPAGNTIIFLPLAHVLARGLQLICLASGMRIAHLADPAAVVGTLGQLTPTFLVVVPRVLQKIQAAAGAKAAGSGLARVWASAQRTAIGWGEFQETTTPGTRAPLGLRLRHAAFDRIFFSRLRQVMGGRVTHVLSGGATLDADLSLFFGGIGVPVIEGYGLTETTAPLTGNLPSDIRSGTVGRPLPGSTVRISEDGEILARGIGVFSGYRNPEHNRDAFIDGFFRTGDLGRLDEQGRVVLEGRLKDVIVTSNGKTIVPMRWESSVEADPLVSHAVMIGEGRNYLSALIILDPEALAEFSAEIAAATHPDPAHHELLTVVDARARDHVQAAVDRANALVARSEQVRRFTLIATDLEDPTFITPTLKLKRAAVLQRSTDAVAALYA</sequence>
<keyword evidence="3" id="KW-0276">Fatty acid metabolism</keyword>
<dbReference type="Gene3D" id="3.40.50.12780">
    <property type="entry name" value="N-terminal domain of ligase-like"/>
    <property type="match status" value="1"/>
</dbReference>